<gene>
    <name evidence="1" type="ORF">GGQ96_002130</name>
</gene>
<comment type="caution">
    <text evidence="1">The sequence shown here is derived from an EMBL/GenBank/DDBJ whole genome shotgun (WGS) entry which is preliminary data.</text>
</comment>
<dbReference type="Proteomes" id="UP000574769">
    <property type="component" value="Unassembled WGS sequence"/>
</dbReference>
<reference evidence="1 2" key="1">
    <citation type="submission" date="2020-08" db="EMBL/GenBank/DDBJ databases">
        <title>Genomic Encyclopedia of Type Strains, Phase IV (KMG-IV): sequencing the most valuable type-strain genomes for metagenomic binning, comparative biology and taxonomic classification.</title>
        <authorList>
            <person name="Goeker M."/>
        </authorList>
    </citation>
    <scope>NUCLEOTIDE SEQUENCE [LARGE SCALE GENOMIC DNA]</scope>
    <source>
        <strain evidence="1 2">DSM 15867</strain>
    </source>
</reference>
<evidence type="ECO:0000313" key="2">
    <source>
        <dbReference type="Proteomes" id="UP000574769"/>
    </source>
</evidence>
<evidence type="ECO:0008006" key="3">
    <source>
        <dbReference type="Google" id="ProtNLM"/>
    </source>
</evidence>
<dbReference type="SUPFAM" id="SSF69279">
    <property type="entry name" value="Phage tail proteins"/>
    <property type="match status" value="1"/>
</dbReference>
<dbReference type="EMBL" id="JACHNY010000004">
    <property type="protein sequence ID" value="MBB4617994.1"/>
    <property type="molecule type" value="Genomic_DNA"/>
</dbReference>
<dbReference type="Pfam" id="PF05954">
    <property type="entry name" value="Phage_GPD"/>
    <property type="match status" value="1"/>
</dbReference>
<organism evidence="1 2">
    <name type="scientific">Sphingomonas abaci</name>
    <dbReference type="NCBI Taxonomy" id="237611"/>
    <lineage>
        <taxon>Bacteria</taxon>
        <taxon>Pseudomonadati</taxon>
        <taxon>Pseudomonadota</taxon>
        <taxon>Alphaproteobacteria</taxon>
        <taxon>Sphingomonadales</taxon>
        <taxon>Sphingomonadaceae</taxon>
        <taxon>Sphingomonas</taxon>
    </lineage>
</organism>
<dbReference type="RefSeq" id="WP_184114392.1">
    <property type="nucleotide sequence ID" value="NZ_JACHNY010000004.1"/>
</dbReference>
<proteinExistence type="predicted"/>
<protein>
    <recommendedName>
        <fullName evidence="3">Phage late control D family protein</fullName>
    </recommendedName>
</protein>
<dbReference type="InterPro" id="IPR023399">
    <property type="entry name" value="Baseplate-like_2-layer_sand"/>
</dbReference>
<name>A0A7W7AJ51_9SPHN</name>
<evidence type="ECO:0000313" key="1">
    <source>
        <dbReference type="EMBL" id="MBB4617994.1"/>
    </source>
</evidence>
<accession>A0A7W7AJ51</accession>
<dbReference type="AlphaFoldDB" id="A0A7W7AJ51"/>
<dbReference type="Gene3D" id="3.30.1920.10">
    <property type="entry name" value="Baseplate protein-like domains - 2 layer sandwich fold"/>
    <property type="match status" value="1"/>
</dbReference>
<sequence length="346" mass="36712">MAFVNAIPDYQVTVDGLDITPRLKGKVQPPGGGRPRPRLVALTLTDKREGQADELTIQIDDSDGAAPLPKIGAAVSVSLGWLQGSDVAPGLVDKGRFIIDEVAHDGAPDLISVTARSADFTGAATVRRERSWSKSTLGAIVSDVAKAHGWKPRCAARLAGIAVTAKAQSRESDLAFLRRLGREHDAVATIKAGVLILSPIGAGETATGRALPAVTLTRRVGDKHGYRIAKRDDAPGVTAVWHDRGKAKRQEVTAGNADGAKKLARVYTSEAEAKRAAEAERRRAARQAATLDLTLALGRADLYPEQRVTASGFKAEIDATTWLIAEVTHDLGEQGYGTRLKLESAV</sequence>
<dbReference type="Gene3D" id="3.55.50.10">
    <property type="entry name" value="Baseplate protein-like domains"/>
    <property type="match status" value="1"/>
</dbReference>
<dbReference type="Gene3D" id="2.30.300.10">
    <property type="entry name" value="Baseplate protein-like domain - beta roll fold"/>
    <property type="match status" value="1"/>
</dbReference>
<keyword evidence="2" id="KW-1185">Reference proteome</keyword>